<dbReference type="PROSITE" id="PS50066">
    <property type="entry name" value="MADS_BOX_2"/>
    <property type="match status" value="1"/>
</dbReference>
<comment type="subcellular location">
    <subcellularLocation>
        <location evidence="1">Nucleus</location>
    </subcellularLocation>
</comment>
<dbReference type="SMART" id="SM00432">
    <property type="entry name" value="MADS"/>
    <property type="match status" value="1"/>
</dbReference>
<keyword evidence="9" id="KW-1185">Reference proteome</keyword>
<dbReference type="Pfam" id="PF00319">
    <property type="entry name" value="SRF-TF"/>
    <property type="match status" value="1"/>
</dbReference>
<keyword evidence="5" id="KW-0539">Nucleus</keyword>
<dbReference type="EMBL" id="CP136890">
    <property type="protein sequence ID" value="WOK94553.1"/>
    <property type="molecule type" value="Genomic_DNA"/>
</dbReference>
<evidence type="ECO:0000259" key="7">
    <source>
        <dbReference type="PROSITE" id="PS51297"/>
    </source>
</evidence>
<dbReference type="InterPro" id="IPR002100">
    <property type="entry name" value="TF_MADSbox"/>
</dbReference>
<keyword evidence="4" id="KW-0804">Transcription</keyword>
<evidence type="ECO:0000256" key="2">
    <source>
        <dbReference type="ARBA" id="ARBA00023015"/>
    </source>
</evidence>
<dbReference type="PROSITE" id="PS51297">
    <property type="entry name" value="K_BOX"/>
    <property type="match status" value="1"/>
</dbReference>
<dbReference type="InterPro" id="IPR050142">
    <property type="entry name" value="MADS-box/MEF2_TF"/>
</dbReference>
<proteinExistence type="predicted"/>
<dbReference type="GO" id="GO:0003677">
    <property type="term" value="F:DNA binding"/>
    <property type="evidence" value="ECO:0007669"/>
    <property type="project" value="UniProtKB-KW"/>
</dbReference>
<feature type="domain" description="MADS-box" evidence="6">
    <location>
        <begin position="1"/>
        <end position="61"/>
    </location>
</feature>
<dbReference type="InterPro" id="IPR002487">
    <property type="entry name" value="TF_Kbox"/>
</dbReference>
<evidence type="ECO:0000256" key="5">
    <source>
        <dbReference type="ARBA" id="ARBA00023242"/>
    </source>
</evidence>
<keyword evidence="2" id="KW-0805">Transcription regulation</keyword>
<organism evidence="8 9">
    <name type="scientific">Canna indica</name>
    <name type="common">Indian-shot</name>
    <dbReference type="NCBI Taxonomy" id="4628"/>
    <lineage>
        <taxon>Eukaryota</taxon>
        <taxon>Viridiplantae</taxon>
        <taxon>Streptophyta</taxon>
        <taxon>Embryophyta</taxon>
        <taxon>Tracheophyta</taxon>
        <taxon>Spermatophyta</taxon>
        <taxon>Magnoliopsida</taxon>
        <taxon>Liliopsida</taxon>
        <taxon>Zingiberales</taxon>
        <taxon>Cannaceae</taxon>
        <taxon>Canna</taxon>
    </lineage>
</organism>
<evidence type="ECO:0000313" key="9">
    <source>
        <dbReference type="Proteomes" id="UP001327560"/>
    </source>
</evidence>
<dbReference type="AlphaFoldDB" id="A0AAQ3Q1H9"/>
<evidence type="ECO:0000256" key="4">
    <source>
        <dbReference type="ARBA" id="ARBA00023163"/>
    </source>
</evidence>
<accession>A0AAQ3Q1H9</accession>
<evidence type="ECO:0000256" key="3">
    <source>
        <dbReference type="ARBA" id="ARBA00023125"/>
    </source>
</evidence>
<dbReference type="Pfam" id="PF01486">
    <property type="entry name" value="K-box"/>
    <property type="match status" value="1"/>
</dbReference>
<protein>
    <submittedName>
        <fullName evidence="8">MADS-box transcription factor 26-like</fullName>
    </submittedName>
</protein>
<keyword evidence="3" id="KW-0238">DNA-binding</keyword>
<evidence type="ECO:0000313" key="8">
    <source>
        <dbReference type="EMBL" id="WOK94553.1"/>
    </source>
</evidence>
<reference evidence="8 9" key="1">
    <citation type="submission" date="2023-10" db="EMBL/GenBank/DDBJ databases">
        <title>Chromosome-scale genome assembly provides insights into flower coloration mechanisms of Canna indica.</title>
        <authorList>
            <person name="Li C."/>
        </authorList>
    </citation>
    <scope>NUCLEOTIDE SEQUENCE [LARGE SCALE GENOMIC DNA]</scope>
    <source>
        <tissue evidence="8">Flower</tissue>
    </source>
</reference>
<evidence type="ECO:0000256" key="1">
    <source>
        <dbReference type="ARBA" id="ARBA00004123"/>
    </source>
</evidence>
<gene>
    <name evidence="8" type="ORF">Cni_G03257</name>
</gene>
<dbReference type="Gene3D" id="3.40.1810.10">
    <property type="entry name" value="Transcription factor, MADS-box"/>
    <property type="match status" value="1"/>
</dbReference>
<dbReference type="PANTHER" id="PTHR48019">
    <property type="entry name" value="SERUM RESPONSE FACTOR HOMOLOG"/>
    <property type="match status" value="1"/>
</dbReference>
<dbReference type="SUPFAM" id="SSF55455">
    <property type="entry name" value="SRF-like"/>
    <property type="match status" value="1"/>
</dbReference>
<evidence type="ECO:0000259" key="6">
    <source>
        <dbReference type="PROSITE" id="PS50066"/>
    </source>
</evidence>
<dbReference type="GO" id="GO:0005634">
    <property type="term" value="C:nucleus"/>
    <property type="evidence" value="ECO:0007669"/>
    <property type="project" value="UniProtKB-SubCell"/>
</dbReference>
<dbReference type="InterPro" id="IPR036879">
    <property type="entry name" value="TF_MADSbox_sf"/>
</dbReference>
<name>A0AAQ3Q1H9_9LILI</name>
<dbReference type="PRINTS" id="PR00404">
    <property type="entry name" value="MADSDOMAIN"/>
</dbReference>
<dbReference type="GO" id="GO:0046983">
    <property type="term" value="F:protein dimerization activity"/>
    <property type="evidence" value="ECO:0007669"/>
    <property type="project" value="InterPro"/>
</dbReference>
<sequence>MTRSKVQLKRIENPVRLQISFGKRHASLLKKAIELSVSCDADIGVIIFSTQGKIYQLATSGTMEGLIERYKMVCGEADQVADIQINQPQEAQLEEISRLKQEIGLLQKNIRYIPERIAQHMTLDELLILEKHIEIWLYHIRDAKRQIMFQEIESLKNKEGILKSVNNFLQEKEGILKSANKFLQEKILEQNGIFFAGPITADILHPLSLQNGYYYSNSSGDNGVTGFSTIHN</sequence>
<feature type="domain" description="K-box" evidence="7">
    <location>
        <begin position="89"/>
        <end position="179"/>
    </location>
</feature>
<dbReference type="Proteomes" id="UP001327560">
    <property type="component" value="Chromosome 1"/>
</dbReference>
<dbReference type="GO" id="GO:0003700">
    <property type="term" value="F:DNA-binding transcription factor activity"/>
    <property type="evidence" value="ECO:0007669"/>
    <property type="project" value="InterPro"/>
</dbReference>